<feature type="domain" description="Rv2525c-like glycoside hydrolase-like" evidence="1">
    <location>
        <begin position="19"/>
        <end position="176"/>
    </location>
</feature>
<dbReference type="Gene3D" id="3.20.20.80">
    <property type="entry name" value="Glycosidases"/>
    <property type="match status" value="1"/>
</dbReference>
<dbReference type="Pfam" id="PF08924">
    <property type="entry name" value="Rv2525c_GlyHyd-like"/>
    <property type="match status" value="1"/>
</dbReference>
<dbReference type="RefSeq" id="WP_123043154.1">
    <property type="nucleotide sequence ID" value="NZ_CP033433.1"/>
</dbReference>
<dbReference type="InterPro" id="IPR015020">
    <property type="entry name" value="Rv2525c-like_Glyco_Hydro-like"/>
</dbReference>
<proteinExistence type="predicted"/>
<name>A0A3G3K3H9_9BACL</name>
<evidence type="ECO:0000313" key="3">
    <source>
        <dbReference type="Proteomes" id="UP000269097"/>
    </source>
</evidence>
<evidence type="ECO:0000259" key="1">
    <source>
        <dbReference type="Pfam" id="PF08924"/>
    </source>
</evidence>
<organism evidence="2 3">
    <name type="scientific">Cohnella candidum</name>
    <dbReference type="NCBI Taxonomy" id="2674991"/>
    <lineage>
        <taxon>Bacteria</taxon>
        <taxon>Bacillati</taxon>
        <taxon>Bacillota</taxon>
        <taxon>Bacilli</taxon>
        <taxon>Bacillales</taxon>
        <taxon>Paenibacillaceae</taxon>
        <taxon>Cohnella</taxon>
    </lineage>
</organism>
<protein>
    <submittedName>
        <fullName evidence="2">DUF1906 domain-containing protein</fullName>
    </submittedName>
</protein>
<dbReference type="InterPro" id="IPR017853">
    <property type="entry name" value="GH"/>
</dbReference>
<keyword evidence="3" id="KW-1185">Reference proteome</keyword>
<accession>A0A3G3K3H9</accession>
<reference evidence="2 3" key="1">
    <citation type="submission" date="2018-10" db="EMBL/GenBank/DDBJ databases">
        <title>Genome Sequence of Cohnella sp.</title>
        <authorList>
            <person name="Srinivasan S."/>
            <person name="Kim M.K."/>
        </authorList>
    </citation>
    <scope>NUCLEOTIDE SEQUENCE [LARGE SCALE GENOMIC DNA]</scope>
    <source>
        <strain evidence="2 3">18JY8-7</strain>
    </source>
</reference>
<gene>
    <name evidence="2" type="ORF">EAV92_22470</name>
</gene>
<dbReference type="SUPFAM" id="SSF51445">
    <property type="entry name" value="(Trans)glycosidases"/>
    <property type="match status" value="1"/>
</dbReference>
<dbReference type="EMBL" id="CP033433">
    <property type="protein sequence ID" value="AYQ75074.1"/>
    <property type="molecule type" value="Genomic_DNA"/>
</dbReference>
<sequence length="252" mass="27417">MAEGIDCATPLNADHARSLAGAGYRFAARYLVPAAYAWKRLTRAEAEAITAAGLQIISVYETSANRAAGGASAGLADGTAAMREARAVGQPEGSAIYFAVDYDAAASDFDEIEAYLKAAASRITGYETGVYGSYSVVEEMARRQACRHFWQTYAWSRGKRSDHANVFQYQNDVRVAGVALDLNHSYGGEGWWNTQDPQLKIEEEVPSMSQEDAVKIIAFLQAAWNAATTKTDKDEFHRLANEVRKAAGMPLE</sequence>
<dbReference type="Proteomes" id="UP000269097">
    <property type="component" value="Chromosome"/>
</dbReference>
<dbReference type="AlphaFoldDB" id="A0A3G3K3H9"/>
<evidence type="ECO:0000313" key="2">
    <source>
        <dbReference type="EMBL" id="AYQ75074.1"/>
    </source>
</evidence>
<dbReference type="KEGG" id="coh:EAV92_22470"/>